<dbReference type="SMART" id="SM00112">
    <property type="entry name" value="CA"/>
    <property type="match status" value="2"/>
</dbReference>
<keyword evidence="12" id="KW-1185">Reference proteome</keyword>
<dbReference type="EMBL" id="CAJNOJ010000096">
    <property type="protein sequence ID" value="CAF1098469.1"/>
    <property type="molecule type" value="Genomic_DNA"/>
</dbReference>
<evidence type="ECO:0000313" key="11">
    <source>
        <dbReference type="EMBL" id="CAF1633829.1"/>
    </source>
</evidence>
<dbReference type="PROSITE" id="PS50268">
    <property type="entry name" value="CADHERIN_2"/>
    <property type="match status" value="2"/>
</dbReference>
<evidence type="ECO:0000259" key="9">
    <source>
        <dbReference type="PROSITE" id="PS50268"/>
    </source>
</evidence>
<evidence type="ECO:0000313" key="13">
    <source>
        <dbReference type="Proteomes" id="UP000663852"/>
    </source>
</evidence>
<dbReference type="AlphaFoldDB" id="A0A814P3E0"/>
<dbReference type="InterPro" id="IPR050174">
    <property type="entry name" value="Protocadherin/Cadherin-CA"/>
</dbReference>
<protein>
    <recommendedName>
        <fullName evidence="9">Cadherin domain-containing protein</fullName>
    </recommendedName>
</protein>
<evidence type="ECO:0000256" key="6">
    <source>
        <dbReference type="SAM" id="MobiDB-lite"/>
    </source>
</evidence>
<evidence type="ECO:0000256" key="8">
    <source>
        <dbReference type="SAM" id="SignalP"/>
    </source>
</evidence>
<comment type="caution">
    <text evidence="10">The sequence shown here is derived from an EMBL/GenBank/DDBJ whole genome shotgun (WGS) entry which is preliminary data.</text>
</comment>
<dbReference type="InterPro" id="IPR015919">
    <property type="entry name" value="Cadherin-like_sf"/>
</dbReference>
<keyword evidence="7" id="KW-0472">Membrane</keyword>
<feature type="signal peptide" evidence="8">
    <location>
        <begin position="1"/>
        <end position="15"/>
    </location>
</feature>
<organism evidence="10 13">
    <name type="scientific">Adineta ricciae</name>
    <name type="common">Rotifer</name>
    <dbReference type="NCBI Taxonomy" id="249248"/>
    <lineage>
        <taxon>Eukaryota</taxon>
        <taxon>Metazoa</taxon>
        <taxon>Spiralia</taxon>
        <taxon>Gnathifera</taxon>
        <taxon>Rotifera</taxon>
        <taxon>Eurotatoria</taxon>
        <taxon>Bdelloidea</taxon>
        <taxon>Adinetida</taxon>
        <taxon>Adinetidae</taxon>
        <taxon>Adineta</taxon>
    </lineage>
</organism>
<keyword evidence="2 7" id="KW-0812">Transmembrane</keyword>
<dbReference type="InterPro" id="IPR002126">
    <property type="entry name" value="Cadherin-like_dom"/>
</dbReference>
<feature type="chain" id="PRO_5036225474" description="Cadherin domain-containing protein" evidence="8">
    <location>
        <begin position="16"/>
        <end position="588"/>
    </location>
</feature>
<feature type="domain" description="Cadherin" evidence="9">
    <location>
        <begin position="22"/>
        <end position="121"/>
    </location>
</feature>
<evidence type="ECO:0000256" key="3">
    <source>
        <dbReference type="ARBA" id="ARBA00022989"/>
    </source>
</evidence>
<dbReference type="Pfam" id="PF00028">
    <property type="entry name" value="Cadherin"/>
    <property type="match status" value="1"/>
</dbReference>
<evidence type="ECO:0000256" key="2">
    <source>
        <dbReference type="ARBA" id="ARBA00022692"/>
    </source>
</evidence>
<keyword evidence="8" id="KW-0732">Signal</keyword>
<name>A0A814P3E0_ADIRI</name>
<keyword evidence="4" id="KW-0325">Glycoprotein</keyword>
<sequence>MTLVHILFIISSIHATRFLRFEQKSYEIYISESTPIHTKIGLIRAIASPSVSIQYELHGDTNKMFYLNSLTGELILLSPVDYETMSMYQFTLEARSPSIATSSFSELIVHIVNINDNPPEINLIVYPSVIYDLNIIKYDQNSSSTPFATINIKDPDQSTNQLSLTLNDTEHFQIQLIRQFKTDITYILSTRNNSQLIHQDHYYLLLTSCDNDQPTLCTNQTYQFRMQSAEYLCNLSFQQKNYIIDIKESLPEKTLLMRKITNEFCGKIVYSIDENDKFSIDSHTGDLFIMKKLYRIEQSIYMLRLFVNNQFKVKIYVRILDQYGNIPFLMNKVLKINRNQFSSVHIFNSTFCRSQLVMEKYFQLLSNCTITSLVKPPRGRYLFNIALNQQVNFQDTFVLELTDNDESVLLLNQSQWVTLIPIVLSVLVAIGIIILGIIILKEKHYRFNQLCPRRKKASSVSSTSYSNDEKSRYNKYDPFASVSKLRVHDDYELSPSSASIPIYIIQKASPPVSSLSPGRDDEGYSGSSDVSENHLPFESNIISGNGLLEQYHIHEFSEHPSMSSVYDIPRQYVNRINGLCISPDITLV</sequence>
<proteinExistence type="predicted"/>
<dbReference type="GO" id="GO:0007156">
    <property type="term" value="P:homophilic cell adhesion via plasma membrane adhesion molecules"/>
    <property type="evidence" value="ECO:0007669"/>
    <property type="project" value="InterPro"/>
</dbReference>
<dbReference type="EMBL" id="CAJNOR010008490">
    <property type="protein sequence ID" value="CAF1633829.1"/>
    <property type="molecule type" value="Genomic_DNA"/>
</dbReference>
<evidence type="ECO:0000313" key="12">
    <source>
        <dbReference type="Proteomes" id="UP000663828"/>
    </source>
</evidence>
<feature type="region of interest" description="Disordered" evidence="6">
    <location>
        <begin position="510"/>
        <end position="532"/>
    </location>
</feature>
<dbReference type="SUPFAM" id="SSF49313">
    <property type="entry name" value="Cadherin-like"/>
    <property type="match status" value="2"/>
</dbReference>
<dbReference type="CDD" id="cd11304">
    <property type="entry name" value="Cadherin_repeat"/>
    <property type="match status" value="2"/>
</dbReference>
<keyword evidence="3 7" id="KW-1133">Transmembrane helix</keyword>
<dbReference type="PRINTS" id="PR00205">
    <property type="entry name" value="CADHERIN"/>
</dbReference>
<keyword evidence="5" id="KW-0106">Calcium</keyword>
<evidence type="ECO:0000256" key="1">
    <source>
        <dbReference type="ARBA" id="ARBA00004167"/>
    </source>
</evidence>
<dbReference type="Proteomes" id="UP000663852">
    <property type="component" value="Unassembled WGS sequence"/>
</dbReference>
<evidence type="ECO:0000256" key="4">
    <source>
        <dbReference type="ARBA" id="ARBA00023180"/>
    </source>
</evidence>
<dbReference type="PANTHER" id="PTHR24028:SF146">
    <property type="entry name" value="CADHERIN 96CB, ISOFORM D-RELATED"/>
    <property type="match status" value="1"/>
</dbReference>
<evidence type="ECO:0000256" key="7">
    <source>
        <dbReference type="SAM" id="Phobius"/>
    </source>
</evidence>
<dbReference type="GO" id="GO:0005886">
    <property type="term" value="C:plasma membrane"/>
    <property type="evidence" value="ECO:0007669"/>
    <property type="project" value="TreeGrafter"/>
</dbReference>
<reference evidence="10" key="1">
    <citation type="submission" date="2021-02" db="EMBL/GenBank/DDBJ databases">
        <authorList>
            <person name="Nowell W R."/>
        </authorList>
    </citation>
    <scope>NUCLEOTIDE SEQUENCE</scope>
</reference>
<evidence type="ECO:0000313" key="10">
    <source>
        <dbReference type="EMBL" id="CAF1098469.1"/>
    </source>
</evidence>
<accession>A0A814P3E0</accession>
<dbReference type="GO" id="GO:0005509">
    <property type="term" value="F:calcium ion binding"/>
    <property type="evidence" value="ECO:0007669"/>
    <property type="project" value="UniProtKB-UniRule"/>
</dbReference>
<feature type="domain" description="Cadherin" evidence="9">
    <location>
        <begin position="238"/>
        <end position="329"/>
    </location>
</feature>
<dbReference type="Proteomes" id="UP000663828">
    <property type="component" value="Unassembled WGS sequence"/>
</dbReference>
<dbReference type="Gene3D" id="2.60.40.60">
    <property type="entry name" value="Cadherins"/>
    <property type="match status" value="3"/>
</dbReference>
<dbReference type="OrthoDB" id="6252479at2759"/>
<feature type="transmembrane region" description="Helical" evidence="7">
    <location>
        <begin position="416"/>
        <end position="440"/>
    </location>
</feature>
<gene>
    <name evidence="10" type="ORF">EDS130_LOCUS19866</name>
    <name evidence="11" type="ORF">XAT740_LOCUS52118</name>
</gene>
<dbReference type="PANTHER" id="PTHR24028">
    <property type="entry name" value="CADHERIN-87A"/>
    <property type="match status" value="1"/>
</dbReference>
<comment type="subcellular location">
    <subcellularLocation>
        <location evidence="1">Membrane</location>
        <topology evidence="1">Single-pass membrane protein</topology>
    </subcellularLocation>
</comment>
<evidence type="ECO:0000256" key="5">
    <source>
        <dbReference type="PROSITE-ProRule" id="PRU00043"/>
    </source>
</evidence>